<evidence type="ECO:0000256" key="2">
    <source>
        <dbReference type="ARBA" id="ARBA00022723"/>
    </source>
</evidence>
<dbReference type="PROSITE" id="PS51257">
    <property type="entry name" value="PROKAR_LIPOPROTEIN"/>
    <property type="match status" value="1"/>
</dbReference>
<feature type="region of interest" description="Disordered" evidence="6">
    <location>
        <begin position="27"/>
        <end position="48"/>
    </location>
</feature>
<dbReference type="EMBL" id="JAGGLB010000070">
    <property type="protein sequence ID" value="MBP1997087.1"/>
    <property type="molecule type" value="Genomic_DNA"/>
</dbReference>
<evidence type="ECO:0000256" key="4">
    <source>
        <dbReference type="ARBA" id="ARBA00023004"/>
    </source>
</evidence>
<keyword evidence="4" id="KW-0408">Iron</keyword>
<dbReference type="PANTHER" id="PTHR43498">
    <property type="entry name" value="FERREDOXIN:COB-COM HETERODISULFIDE REDUCTASE SUBUNIT A"/>
    <property type="match status" value="1"/>
</dbReference>
<evidence type="ECO:0000313" key="7">
    <source>
        <dbReference type="EMBL" id="MBP1997087.1"/>
    </source>
</evidence>
<name>A0ABS4JB57_9BACL</name>
<keyword evidence="5" id="KW-0411">Iron-sulfur</keyword>
<evidence type="ECO:0000256" key="3">
    <source>
        <dbReference type="ARBA" id="ARBA00023002"/>
    </source>
</evidence>
<dbReference type="InterPro" id="IPR039650">
    <property type="entry name" value="HdrA-like"/>
</dbReference>
<evidence type="ECO:0000256" key="1">
    <source>
        <dbReference type="ARBA" id="ARBA00022485"/>
    </source>
</evidence>
<keyword evidence="8" id="KW-1185">Reference proteome</keyword>
<evidence type="ECO:0000256" key="6">
    <source>
        <dbReference type="SAM" id="MobiDB-lite"/>
    </source>
</evidence>
<proteinExistence type="predicted"/>
<comment type="caution">
    <text evidence="7">The sequence shown here is derived from an EMBL/GenBank/DDBJ whole genome shotgun (WGS) entry which is preliminary data.</text>
</comment>
<sequence>MMRKRMFVVLIVVMMLVIGGCSLSKPKSENEAGVTPGSHEGQQDHKKQELTKVNSVDKLQESYDLIVVGTDPEGISAAVSGARNGLKTLLVDGRDREILGGLMTIGWLNSIDMNWVKPKKSLSGKEQAHLNQGIFTEWYKQVEGHSFDVTTAANVFNKLVSAEGNIDIYMKSEAIEPIIKKGDHSVLIEGVAITDKDGKKHNILAKAVIDATQDADIAAAAGVSFTIGREDLGDKESSMAVTAVFRLKNIDDKAWNLITKRLSEDGDEGTGSDQMSAWGYGKEMKAYVPLNKERAMMRGLNIGRQNDDTILINALHIFEIDGLDPDSHKEALEIAKEELPNVVKFLNKLPEFKHAELDAIATELYVRETRHMKGLYRLSILDLLENRDQWDRIAFGSYPADIQKTSPSDSGAIPVDPQRYAVPFRSIVPQHVDGLLVVGRAASYDTLAHGSARVIPTGMAEGQAAGAVVKLVADKKITFRQLAENKSFIAELQKQLTDQGMELKEYTLKPQSFMEHKSYPGLKAAVYMGLAYGSYGNTAFNLDEASNAQRMVNQVSGMGRMHPTFFEGDIAAALQNVTEPAKTPLTLQQASFTFAKALDVDTTIEEAQAKLQEKGFLSKATIDGIKNKQKLTNGDAFMMLKDMAESVAGAKFE</sequence>
<protein>
    <submittedName>
        <fullName evidence="7">Component of type VI protein secretion system</fullName>
    </submittedName>
</protein>
<accession>A0ABS4JB57</accession>
<keyword evidence="3" id="KW-0560">Oxidoreductase</keyword>
<reference evidence="7 8" key="1">
    <citation type="submission" date="2021-03" db="EMBL/GenBank/DDBJ databases">
        <title>Genomic Encyclopedia of Type Strains, Phase IV (KMG-IV): sequencing the most valuable type-strain genomes for metagenomic binning, comparative biology and taxonomic classification.</title>
        <authorList>
            <person name="Goeker M."/>
        </authorList>
    </citation>
    <scope>NUCLEOTIDE SEQUENCE [LARGE SCALE GENOMIC DNA]</scope>
    <source>
        <strain evidence="7 8">DSM 26048</strain>
    </source>
</reference>
<evidence type="ECO:0000313" key="8">
    <source>
        <dbReference type="Proteomes" id="UP001519287"/>
    </source>
</evidence>
<gene>
    <name evidence="7" type="ORF">J2Z66_008765</name>
</gene>
<dbReference type="SUPFAM" id="SSF51905">
    <property type="entry name" value="FAD/NAD(P)-binding domain"/>
    <property type="match status" value="1"/>
</dbReference>
<dbReference type="Pfam" id="PF12831">
    <property type="entry name" value="FAD_oxidored"/>
    <property type="match status" value="1"/>
</dbReference>
<keyword evidence="1" id="KW-0004">4Fe-4S</keyword>
<dbReference type="Gene3D" id="3.50.50.60">
    <property type="entry name" value="FAD/NAD(P)-binding domain"/>
    <property type="match status" value="1"/>
</dbReference>
<keyword evidence="2" id="KW-0479">Metal-binding</keyword>
<dbReference type="PANTHER" id="PTHR43498:SF1">
    <property type="entry name" value="COB--COM HETERODISULFIDE REDUCTASE IRON-SULFUR SUBUNIT A"/>
    <property type="match status" value="1"/>
</dbReference>
<organism evidence="7 8">
    <name type="scientific">Paenibacillus eucommiae</name>
    <dbReference type="NCBI Taxonomy" id="1355755"/>
    <lineage>
        <taxon>Bacteria</taxon>
        <taxon>Bacillati</taxon>
        <taxon>Bacillota</taxon>
        <taxon>Bacilli</taxon>
        <taxon>Bacillales</taxon>
        <taxon>Paenibacillaceae</taxon>
        <taxon>Paenibacillus</taxon>
    </lineage>
</organism>
<dbReference type="Proteomes" id="UP001519287">
    <property type="component" value="Unassembled WGS sequence"/>
</dbReference>
<dbReference type="InterPro" id="IPR036188">
    <property type="entry name" value="FAD/NAD-bd_sf"/>
</dbReference>
<dbReference type="RefSeq" id="WP_245376250.1">
    <property type="nucleotide sequence ID" value="NZ_JAGGLB010000070.1"/>
</dbReference>
<evidence type="ECO:0000256" key="5">
    <source>
        <dbReference type="ARBA" id="ARBA00023014"/>
    </source>
</evidence>